<gene>
    <name evidence="6" type="ORF">AT03_08735</name>
</gene>
<dbReference type="PANTHER" id="PTHR30329:SF20">
    <property type="entry name" value="EXPORTED PROTEIN"/>
    <property type="match status" value="1"/>
</dbReference>
<protein>
    <submittedName>
        <fullName evidence="6">Cell envelope biogenesis protein OmpA</fullName>
    </submittedName>
</protein>
<dbReference type="Pfam" id="PF00691">
    <property type="entry name" value="OmpA"/>
    <property type="match status" value="1"/>
</dbReference>
<dbReference type="EMBL" id="CP009706">
    <property type="protein sequence ID" value="AIU72471.1"/>
    <property type="molecule type" value="Genomic_DNA"/>
</dbReference>
<dbReference type="KEGG" id="hav:AT03_08735"/>
<dbReference type="PATRIC" id="fig|1453496.5.peg.1744"/>
<name>A0A097R173_HAFAL</name>
<dbReference type="PRINTS" id="PR01021">
    <property type="entry name" value="OMPADOMAIN"/>
</dbReference>
<dbReference type="GO" id="GO:0009279">
    <property type="term" value="C:cell outer membrane"/>
    <property type="evidence" value="ECO:0007669"/>
    <property type="project" value="UniProtKB-SubCell"/>
</dbReference>
<dbReference type="PROSITE" id="PS51123">
    <property type="entry name" value="OMPA_2"/>
    <property type="match status" value="1"/>
</dbReference>
<comment type="subcellular location">
    <subcellularLocation>
        <location evidence="1">Cell outer membrane</location>
    </subcellularLocation>
</comment>
<evidence type="ECO:0000256" key="3">
    <source>
        <dbReference type="PROSITE-ProRule" id="PRU00473"/>
    </source>
</evidence>
<evidence type="ECO:0000256" key="2">
    <source>
        <dbReference type="ARBA" id="ARBA00023136"/>
    </source>
</evidence>
<keyword evidence="4" id="KW-0812">Transmembrane</keyword>
<proteinExistence type="predicted"/>
<organism evidence="6 7">
    <name type="scientific">Hafnia alvei FB1</name>
    <dbReference type="NCBI Taxonomy" id="1453496"/>
    <lineage>
        <taxon>Bacteria</taxon>
        <taxon>Pseudomonadati</taxon>
        <taxon>Pseudomonadota</taxon>
        <taxon>Gammaproteobacteria</taxon>
        <taxon>Enterobacterales</taxon>
        <taxon>Hafniaceae</taxon>
        <taxon>Hafnia</taxon>
    </lineage>
</organism>
<dbReference type="OrthoDB" id="345640at2"/>
<dbReference type="HOGENOM" id="CLU_035799_1_0_6"/>
<keyword evidence="2 3" id="KW-0472">Membrane</keyword>
<dbReference type="InterPro" id="IPR006664">
    <property type="entry name" value="OMP_bac"/>
</dbReference>
<feature type="domain" description="OmpA-like" evidence="5">
    <location>
        <begin position="439"/>
        <end position="557"/>
    </location>
</feature>
<keyword evidence="4" id="KW-1133">Transmembrane helix</keyword>
<keyword evidence="7" id="KW-1185">Reference proteome</keyword>
<dbReference type="PANTHER" id="PTHR30329">
    <property type="entry name" value="STATOR ELEMENT OF FLAGELLAR MOTOR COMPLEX"/>
    <property type="match status" value="1"/>
</dbReference>
<dbReference type="InterPro" id="IPR006665">
    <property type="entry name" value="OmpA-like"/>
</dbReference>
<dbReference type="Proteomes" id="UP000029986">
    <property type="component" value="Chromosome"/>
</dbReference>
<dbReference type="Gene3D" id="3.30.1330.60">
    <property type="entry name" value="OmpA-like domain"/>
    <property type="match status" value="1"/>
</dbReference>
<dbReference type="eggNOG" id="COG2885">
    <property type="taxonomic scope" value="Bacteria"/>
</dbReference>
<dbReference type="SUPFAM" id="SSF103088">
    <property type="entry name" value="OmpA-like"/>
    <property type="match status" value="1"/>
</dbReference>
<sequence length="569" mass="62447">MSTTYKRALWAWGGLLALLLCLVWLPLTLLGQIIAIVMVLLAVAIGWRRAGRVNAHVMEATADLPPEHFRHPVVVVCGDGVDALFGLANVRETPQGCYLRLPPELRLVDFVDSMLAQRAGWSEQISILRVINPQQQSDAAVLAGQMREFCYQVSRVSKLCGRDTPVLFTSYLVIANTHQPDELWFEWLAGQAESSIGIGRSAPRALADWLAANRSDEGDTLRAERFQCAVTVKSWREWMAEFVLPHCQRQEHSAPACRPVAIALSPVAALPASVGNHSLWQQWLASKTTLGDGANSETVNAETSAVLAFPDRLLRLLPQQSGFTPLRRTQAWGIGLFTLAAVAALGSSAWHNRQLLRQVSDDIQRYNAIRMTDYVAKKHAVDVLIQDEVLLDNNYRQGVPLRMGLGLYPGERLRQPLLTTIATYLPPPPEKVQEKAKVVIPKAVRLDSLSLFDTNSAKLKAGSTKVLVSALVDIKAQPGWLIVIAGHTDSTGNPQRNVTLSQARAEAVRDWMRSMGDIPMTCFAVQGYGASQPIASNETDVGRAANRRVDIRLVPEAGACKLPAKASDF</sequence>
<dbReference type="InterPro" id="IPR050330">
    <property type="entry name" value="Bact_OuterMem_StrucFunc"/>
</dbReference>
<evidence type="ECO:0000256" key="4">
    <source>
        <dbReference type="SAM" id="Phobius"/>
    </source>
</evidence>
<feature type="transmembrane region" description="Helical" evidence="4">
    <location>
        <begin position="9"/>
        <end position="27"/>
    </location>
</feature>
<dbReference type="InterPro" id="IPR036737">
    <property type="entry name" value="OmpA-like_sf"/>
</dbReference>
<reference evidence="6 7" key="1">
    <citation type="journal article" date="2014" name="Gut Pathog.">
        <title>Gene clusters of Hafnia alvei strain FB1 important in survival and pathogenesis: a draft genome perspective.</title>
        <authorList>
            <person name="Tan J.Y."/>
            <person name="Yin W.F."/>
            <person name="Chan K.G."/>
        </authorList>
    </citation>
    <scope>NUCLEOTIDE SEQUENCE [LARGE SCALE GENOMIC DNA]</scope>
    <source>
        <strain evidence="6 7">FB1</strain>
    </source>
</reference>
<evidence type="ECO:0000313" key="6">
    <source>
        <dbReference type="EMBL" id="AIU72471.1"/>
    </source>
</evidence>
<evidence type="ECO:0000313" key="7">
    <source>
        <dbReference type="Proteomes" id="UP000029986"/>
    </source>
</evidence>
<evidence type="ECO:0000256" key="1">
    <source>
        <dbReference type="ARBA" id="ARBA00004442"/>
    </source>
</evidence>
<dbReference type="RefSeq" id="WP_025802738.1">
    <property type="nucleotide sequence ID" value="NZ_CP009706.1"/>
</dbReference>
<dbReference type="AlphaFoldDB" id="A0A097R173"/>
<accession>A0A097R173</accession>
<evidence type="ECO:0000259" key="5">
    <source>
        <dbReference type="PROSITE" id="PS51123"/>
    </source>
</evidence>
<dbReference type="CDD" id="cd07185">
    <property type="entry name" value="OmpA_C-like"/>
    <property type="match status" value="1"/>
</dbReference>